<protein>
    <recommendedName>
        <fullName evidence="4">RND efflux pump membrane fusion protein barrel-sandwich domain-containing protein</fullName>
    </recommendedName>
</protein>
<dbReference type="STRING" id="1630136.AS592_03420"/>
<organism evidence="2 3">
    <name type="scientific">Sulfurovum riftiae</name>
    <dbReference type="NCBI Taxonomy" id="1630136"/>
    <lineage>
        <taxon>Bacteria</taxon>
        <taxon>Pseudomonadati</taxon>
        <taxon>Campylobacterota</taxon>
        <taxon>Epsilonproteobacteria</taxon>
        <taxon>Campylobacterales</taxon>
        <taxon>Sulfurovaceae</taxon>
        <taxon>Sulfurovum</taxon>
    </lineage>
</organism>
<keyword evidence="1" id="KW-0175">Coiled coil</keyword>
<evidence type="ECO:0000256" key="1">
    <source>
        <dbReference type="SAM" id="Coils"/>
    </source>
</evidence>
<accession>A0A151CE43</accession>
<dbReference type="Gene3D" id="2.40.30.170">
    <property type="match status" value="1"/>
</dbReference>
<dbReference type="Gene3D" id="2.40.420.20">
    <property type="match status" value="1"/>
</dbReference>
<proteinExistence type="predicted"/>
<evidence type="ECO:0000313" key="3">
    <source>
        <dbReference type="Proteomes" id="UP000075359"/>
    </source>
</evidence>
<dbReference type="PANTHER" id="PTHR30469">
    <property type="entry name" value="MULTIDRUG RESISTANCE PROTEIN MDTA"/>
    <property type="match status" value="1"/>
</dbReference>
<name>A0A151CE43_9BACT</name>
<dbReference type="GO" id="GO:1990281">
    <property type="term" value="C:efflux pump complex"/>
    <property type="evidence" value="ECO:0007669"/>
    <property type="project" value="TreeGrafter"/>
</dbReference>
<feature type="coiled-coil region" evidence="1">
    <location>
        <begin position="153"/>
        <end position="180"/>
    </location>
</feature>
<comment type="caution">
    <text evidence="2">The sequence shown here is derived from an EMBL/GenBank/DDBJ whole genome shotgun (WGS) entry which is preliminary data.</text>
</comment>
<dbReference type="Proteomes" id="UP000075359">
    <property type="component" value="Unassembled WGS sequence"/>
</dbReference>
<keyword evidence="3" id="KW-1185">Reference proteome</keyword>
<evidence type="ECO:0008006" key="4">
    <source>
        <dbReference type="Google" id="ProtNLM"/>
    </source>
</evidence>
<reference evidence="2 3" key="1">
    <citation type="submission" date="2015-11" db="EMBL/GenBank/DDBJ databases">
        <title>Draft genome of Sulfurovum riftiae 1812E, a member of the Epsilonproteobacteria isolated from the tube of the deep-sea hydrothermal vent tubewom Riftia pachyptila.</title>
        <authorList>
            <person name="Vetriani C."/>
            <person name="Giovannelli D."/>
        </authorList>
    </citation>
    <scope>NUCLEOTIDE SEQUENCE [LARGE SCALE GENOMIC DNA]</scope>
    <source>
        <strain evidence="2 3">1812E</strain>
    </source>
</reference>
<dbReference type="Gene3D" id="1.10.287.470">
    <property type="entry name" value="Helix hairpin bin"/>
    <property type="match status" value="1"/>
</dbReference>
<dbReference type="AlphaFoldDB" id="A0A151CE43"/>
<dbReference type="SUPFAM" id="SSF111369">
    <property type="entry name" value="HlyD-like secretion proteins"/>
    <property type="match status" value="1"/>
</dbReference>
<dbReference type="GO" id="GO:0015562">
    <property type="term" value="F:efflux transmembrane transporter activity"/>
    <property type="evidence" value="ECO:0007669"/>
    <property type="project" value="TreeGrafter"/>
</dbReference>
<dbReference type="RefSeq" id="WP_067332260.1">
    <property type="nucleotide sequence ID" value="NZ_LNKT01000067.1"/>
</dbReference>
<dbReference type="Gene3D" id="2.40.50.100">
    <property type="match status" value="1"/>
</dbReference>
<dbReference type="EMBL" id="LNKT01000067">
    <property type="protein sequence ID" value="KYJ85800.1"/>
    <property type="molecule type" value="Genomic_DNA"/>
</dbReference>
<evidence type="ECO:0000313" key="2">
    <source>
        <dbReference type="EMBL" id="KYJ85800.1"/>
    </source>
</evidence>
<sequence length="363" mass="39484">MTKKTKIITALVIGAVIGAGILAIKKKKHELSEIPVMKSYAMVVSTMDVKKAHVLLTLPYLATVKSDKSVLLSSRIAARVEQLAQCGSSVKKGDVVVSLDQRDLKDKKTALLLQINSAKADLSAKKIALSTTIASHKRTHDLLRVKGASREKFDKEKSQIESLKAAITSLENRVSILHANLSEIQTALSYAVLTAPQNATVSKCFINPGDMAMPGKPLLRLESDEGKYLLLRSADTVNVSSLLYAGKEYPVLALKHTFNGLREYRADIHTDRPDDEQVSVSLVIYDDAGVKVPLDALLQTEGKNYCFVAHGNKAEVRQVQIVARGVEGLIVKGLKEGEKIVIAKPDILLQLLGGKPIAVKQHK</sequence>
<dbReference type="PANTHER" id="PTHR30469:SF15">
    <property type="entry name" value="HLYD FAMILY OF SECRETION PROTEINS"/>
    <property type="match status" value="1"/>
</dbReference>
<gene>
    <name evidence="2" type="ORF">AS592_03420</name>
</gene>
<dbReference type="OrthoDB" id="9784484at2"/>